<accession>A0ACB9RVH8</accession>
<reference evidence="2" key="1">
    <citation type="journal article" date="2023" name="Front. Plant Sci.">
        <title>Chromosomal-level genome assembly of Melastoma candidum provides insights into trichome evolution.</title>
        <authorList>
            <person name="Zhong Y."/>
            <person name="Wu W."/>
            <person name="Sun C."/>
            <person name="Zou P."/>
            <person name="Liu Y."/>
            <person name="Dai S."/>
            <person name="Zhou R."/>
        </authorList>
    </citation>
    <scope>NUCLEOTIDE SEQUENCE [LARGE SCALE GENOMIC DNA]</scope>
</reference>
<keyword evidence="2" id="KW-1185">Reference proteome</keyword>
<evidence type="ECO:0000313" key="1">
    <source>
        <dbReference type="EMBL" id="KAI4383023.1"/>
    </source>
</evidence>
<organism evidence="1 2">
    <name type="scientific">Melastoma candidum</name>
    <dbReference type="NCBI Taxonomy" id="119954"/>
    <lineage>
        <taxon>Eukaryota</taxon>
        <taxon>Viridiplantae</taxon>
        <taxon>Streptophyta</taxon>
        <taxon>Embryophyta</taxon>
        <taxon>Tracheophyta</taxon>
        <taxon>Spermatophyta</taxon>
        <taxon>Magnoliopsida</taxon>
        <taxon>eudicotyledons</taxon>
        <taxon>Gunneridae</taxon>
        <taxon>Pentapetalae</taxon>
        <taxon>rosids</taxon>
        <taxon>malvids</taxon>
        <taxon>Myrtales</taxon>
        <taxon>Melastomataceae</taxon>
        <taxon>Melastomatoideae</taxon>
        <taxon>Melastomateae</taxon>
        <taxon>Melastoma</taxon>
    </lineage>
</organism>
<gene>
    <name evidence="1" type="ORF">MLD38_008906</name>
</gene>
<dbReference type="Proteomes" id="UP001057402">
    <property type="component" value="Chromosome 3"/>
</dbReference>
<protein>
    <submittedName>
        <fullName evidence="1">Uncharacterized protein</fullName>
    </submittedName>
</protein>
<proteinExistence type="predicted"/>
<evidence type="ECO:0000313" key="2">
    <source>
        <dbReference type="Proteomes" id="UP001057402"/>
    </source>
</evidence>
<dbReference type="EMBL" id="CM042882">
    <property type="protein sequence ID" value="KAI4383023.1"/>
    <property type="molecule type" value="Genomic_DNA"/>
</dbReference>
<comment type="caution">
    <text evidence="1">The sequence shown here is derived from an EMBL/GenBank/DDBJ whole genome shotgun (WGS) entry which is preliminary data.</text>
</comment>
<sequence length="132" mass="13255">MRGAGDLLQDLSAPLEGRRVKPCGGRPGIVVPDPWGGIGGRGRGRGRVGGRSRGSGWWGGGEGVEGGEGAIGVGHAGAAAVGDDSGGGEGAKGANCSSPSHLLSVPNNTQVVQLLIRRERTGPEQEFPALWP</sequence>
<name>A0ACB9RVH8_9MYRT</name>